<dbReference type="PROSITE" id="PS50119">
    <property type="entry name" value="ZF_BBOX"/>
    <property type="match status" value="1"/>
</dbReference>
<feature type="transmembrane region" description="Helical" evidence="3">
    <location>
        <begin position="890"/>
        <end position="910"/>
    </location>
</feature>
<protein>
    <recommendedName>
        <fullName evidence="4">B box-type domain-containing protein</fullName>
    </recommendedName>
</protein>
<accession>A0A1R2BWG0</accession>
<dbReference type="InterPro" id="IPR036322">
    <property type="entry name" value="WD40_repeat_dom_sf"/>
</dbReference>
<keyword evidence="2" id="KW-0862">Zinc</keyword>
<sequence>MRSEKIVPEEISKERLIDYRSSVEHLSEFHRIKRAQPIQETSELIQLKRDLSSVKSSILNNFSVAAITVDSGYWGMAISKKHSIMIFSDFSTNELHFYNLIDFERIGIFKCTFGTCFQVIISSDESKVYCSTNTGCIFSLPLPYDKYSECCKYQVSNSGVTFSVHEKFIYAQCLKSCYIKRIDITTNYSEYIGRIEHIHKLLMSESGKYLALIGQKKLVVQKRRKFRYAVYYYQFPSSFILAVSQGQNVYSDISFSHGDKYFIFACENWIKIVNTKQWKEVRTLNFPENMNICAIKTTSLSNKIIAVSQNNTVCIWDILGDSIEPAFLNQHCIDLQVFTKMIRLEVDEDNGFVYTQEINKPFVYKSKCNFFTYKTIARQELLEFKKIIVCGNNNEVICITGSPKLLVYCLQSHRKKYEIDHEGSNIFDFILQEVFQKYLYAISTELLYVISTDTYEIINRIPAATGRYTAIAYSSYNYMDCIIASDDKQHFSFFDYMGNNKSSFTIDYGYAIILKAFNNYLIIGTITNTISIYTIDNFTKQLTSKMFQSNLTAIAVINSGDHLLVSFQDNHAIFLEFSNLLYYEKKIFDCHILECAVVKNRFLVALTDKKAIFIYSMPTLEKILEITNNNFYSLAYEKDEDYIVVLTENKILKFSHLFNESNPHIIGESINIPNIKDYLENNKKCSKGEQDEWIFFPYMVNSLHFYAAENKKKLLKHAIQLRKSKIINSFIGTPLTVSLLADNREISNFLIKELVRNIKDNLGNLKLLSEHLILMQSKDFKALEKLYDNCFIPCTFSSSPLPDYCDEKVKLPKIVYSTSEDIEPENFIEVNTNGTKRIKFMKCAFKISLEIGSKGSTEFLKSLASCGNKRIYRTKLIQYILKEKWDKIKWVHYMYSAAFCLYLLFLSMFSVNIYYPYLYLATIANMIMNIYEVMQFATAPWLYIKDVLNYIDLLKSIFLYACLAIESRYILTVATFLSWVRGITIFTLFKRTRPLINLLYYVLYDMIPFAAIVFYSILAFAFIRSTFTSDTSITSRALILEAYFNIVGDINRNGNDLDITLTVFNSIFNTIIMLNLLISIIGTTYEEVNQNETIEDMTKIIDLILEVESILLPLKKKNYLSIVQICDYSSSMHQRQEVELHNRIRGIKEELERMELRSVSRQQNADIEINEMKDSITSLKKMIISNHHSMIELLDRKTNLPVYSESIKFLCFNGHDMALRKSSIGQKCNICYTELNNTSDYYCYFCDFIMCASCSKYYQQNFHSNHKCYLGHPLIEYHDKANVIDLDEFDKQTCRFCNLDIEKKSLYCVLCLYFVCPDCNEKLMSLAKINKHLPCKKQHLLKWKHQELYAENSLLVKCDLCCQTYLGAAFYSCSICKYFLCIRCYSRQALNN</sequence>
<keyword evidence="3" id="KW-1133">Transmembrane helix</keyword>
<keyword evidence="1" id="KW-0677">Repeat</keyword>
<dbReference type="Proteomes" id="UP000187209">
    <property type="component" value="Unassembled WGS sequence"/>
</dbReference>
<dbReference type="InterPro" id="IPR011044">
    <property type="entry name" value="Quino_amine_DH_bsu"/>
</dbReference>
<dbReference type="InterPro" id="IPR015943">
    <property type="entry name" value="WD40/YVTN_repeat-like_dom_sf"/>
</dbReference>
<dbReference type="EMBL" id="MPUH01000394">
    <property type="protein sequence ID" value="OMJ81104.1"/>
    <property type="molecule type" value="Genomic_DNA"/>
</dbReference>
<gene>
    <name evidence="5" type="ORF">SteCoe_18517</name>
</gene>
<keyword evidence="2" id="KW-0863">Zinc-finger</keyword>
<evidence type="ECO:0000256" key="2">
    <source>
        <dbReference type="PROSITE-ProRule" id="PRU00024"/>
    </source>
</evidence>
<dbReference type="GO" id="GO:0005216">
    <property type="term" value="F:monoatomic ion channel activity"/>
    <property type="evidence" value="ECO:0007669"/>
    <property type="project" value="InterPro"/>
</dbReference>
<dbReference type="InterPro" id="IPR024862">
    <property type="entry name" value="TRPV"/>
</dbReference>
<name>A0A1R2BWG0_9CILI</name>
<feature type="transmembrane region" description="Helical" evidence="3">
    <location>
        <begin position="998"/>
        <end position="1023"/>
    </location>
</feature>
<dbReference type="SUPFAM" id="SSF50969">
    <property type="entry name" value="YVTN repeat-like/Quinoprotein amine dehydrogenase"/>
    <property type="match status" value="1"/>
</dbReference>
<dbReference type="GO" id="GO:0008270">
    <property type="term" value="F:zinc ion binding"/>
    <property type="evidence" value="ECO:0007669"/>
    <property type="project" value="UniProtKB-KW"/>
</dbReference>
<comment type="caution">
    <text evidence="5">The sequence shown here is derived from an EMBL/GenBank/DDBJ whole genome shotgun (WGS) entry which is preliminary data.</text>
</comment>
<reference evidence="5 6" key="1">
    <citation type="submission" date="2016-11" db="EMBL/GenBank/DDBJ databases">
        <title>The macronuclear genome of Stentor coeruleus: a giant cell with tiny introns.</title>
        <authorList>
            <person name="Slabodnick M."/>
            <person name="Ruby J.G."/>
            <person name="Reiff S.B."/>
            <person name="Swart E.C."/>
            <person name="Gosai S."/>
            <person name="Prabakaran S."/>
            <person name="Witkowska E."/>
            <person name="Larue G.E."/>
            <person name="Fisher S."/>
            <person name="Freeman R.M."/>
            <person name="Gunawardena J."/>
            <person name="Chu W."/>
            <person name="Stover N.A."/>
            <person name="Gregory B.D."/>
            <person name="Nowacki M."/>
            <person name="Derisi J."/>
            <person name="Roy S.W."/>
            <person name="Marshall W.F."/>
            <person name="Sood P."/>
        </authorList>
    </citation>
    <scope>NUCLEOTIDE SEQUENCE [LARGE SCALE GENOMIC DNA]</scope>
    <source>
        <strain evidence="5">WM001</strain>
    </source>
</reference>
<feature type="transmembrane region" description="Helical" evidence="3">
    <location>
        <begin position="917"/>
        <end position="937"/>
    </location>
</feature>
<evidence type="ECO:0000259" key="4">
    <source>
        <dbReference type="PROSITE" id="PS50119"/>
    </source>
</evidence>
<dbReference type="GO" id="GO:0098703">
    <property type="term" value="P:calcium ion import across plasma membrane"/>
    <property type="evidence" value="ECO:0007669"/>
    <property type="project" value="TreeGrafter"/>
</dbReference>
<dbReference type="InterPro" id="IPR000315">
    <property type="entry name" value="Znf_B-box"/>
</dbReference>
<keyword evidence="3" id="KW-0472">Membrane</keyword>
<evidence type="ECO:0000256" key="1">
    <source>
        <dbReference type="ARBA" id="ARBA00022737"/>
    </source>
</evidence>
<dbReference type="GO" id="GO:0005886">
    <property type="term" value="C:plasma membrane"/>
    <property type="evidence" value="ECO:0007669"/>
    <property type="project" value="TreeGrafter"/>
</dbReference>
<proteinExistence type="predicted"/>
<dbReference type="PANTHER" id="PTHR10582">
    <property type="entry name" value="TRANSIENT RECEPTOR POTENTIAL ION CHANNEL PROTEIN"/>
    <property type="match status" value="1"/>
</dbReference>
<feature type="domain" description="B box-type" evidence="4">
    <location>
        <begin position="1226"/>
        <end position="1277"/>
    </location>
</feature>
<keyword evidence="6" id="KW-1185">Reference proteome</keyword>
<dbReference type="OrthoDB" id="437584at2759"/>
<evidence type="ECO:0000313" key="5">
    <source>
        <dbReference type="EMBL" id="OMJ81104.1"/>
    </source>
</evidence>
<evidence type="ECO:0000256" key="3">
    <source>
        <dbReference type="SAM" id="Phobius"/>
    </source>
</evidence>
<dbReference type="PANTHER" id="PTHR10582:SF2">
    <property type="entry name" value="INACTIVE"/>
    <property type="match status" value="1"/>
</dbReference>
<keyword evidence="3" id="KW-0812">Transmembrane</keyword>
<keyword evidence="2" id="KW-0479">Metal-binding</keyword>
<organism evidence="5 6">
    <name type="scientific">Stentor coeruleus</name>
    <dbReference type="NCBI Taxonomy" id="5963"/>
    <lineage>
        <taxon>Eukaryota</taxon>
        <taxon>Sar</taxon>
        <taxon>Alveolata</taxon>
        <taxon>Ciliophora</taxon>
        <taxon>Postciliodesmatophora</taxon>
        <taxon>Heterotrichea</taxon>
        <taxon>Heterotrichida</taxon>
        <taxon>Stentoridae</taxon>
        <taxon>Stentor</taxon>
    </lineage>
</organism>
<dbReference type="Gene3D" id="2.130.10.10">
    <property type="entry name" value="YVTN repeat-like/Quinoprotein amine dehydrogenase"/>
    <property type="match status" value="2"/>
</dbReference>
<feature type="transmembrane region" description="Helical" evidence="3">
    <location>
        <begin position="957"/>
        <end position="977"/>
    </location>
</feature>
<evidence type="ECO:0000313" key="6">
    <source>
        <dbReference type="Proteomes" id="UP000187209"/>
    </source>
</evidence>
<dbReference type="SUPFAM" id="SSF50978">
    <property type="entry name" value="WD40 repeat-like"/>
    <property type="match status" value="1"/>
</dbReference>